<evidence type="ECO:0000313" key="1">
    <source>
        <dbReference type="EMBL" id="PIK49185.1"/>
    </source>
</evidence>
<keyword evidence="2" id="KW-1185">Reference proteome</keyword>
<sequence length="203" mass="22967">MSPVVLSNLLGCPTQRFHYDIPCSTSVQSDDQVNQTPIPLVLVDKVLSLREDLITITALLGTYVLLYEETSFNPPIIQIVDVLLVLESLSQNIRPKEDQVDWVTEVQIRYGEVLQNPTAGLLCSVEAIKNEELPAGFVSWLDEQNPIHEAWQQIANDANIDAQKLYQNPTMDIKELVKRLDGIELLLRFTRYAVDRLGRSACY</sequence>
<accession>A0A2G8KMK1</accession>
<name>A0A2G8KMK1_STIJA</name>
<organism evidence="1 2">
    <name type="scientific">Stichopus japonicus</name>
    <name type="common">Sea cucumber</name>
    <dbReference type="NCBI Taxonomy" id="307972"/>
    <lineage>
        <taxon>Eukaryota</taxon>
        <taxon>Metazoa</taxon>
        <taxon>Echinodermata</taxon>
        <taxon>Eleutherozoa</taxon>
        <taxon>Echinozoa</taxon>
        <taxon>Holothuroidea</taxon>
        <taxon>Aspidochirotacea</taxon>
        <taxon>Aspidochirotida</taxon>
        <taxon>Stichopodidae</taxon>
        <taxon>Apostichopus</taxon>
    </lineage>
</organism>
<dbReference type="Proteomes" id="UP000230750">
    <property type="component" value="Unassembled WGS sequence"/>
</dbReference>
<dbReference type="AlphaFoldDB" id="A0A2G8KMK1"/>
<gene>
    <name evidence="1" type="ORF">BSL78_13966</name>
</gene>
<comment type="caution">
    <text evidence="1">The sequence shown here is derived from an EMBL/GenBank/DDBJ whole genome shotgun (WGS) entry which is preliminary data.</text>
</comment>
<dbReference type="EMBL" id="MRZV01000477">
    <property type="protein sequence ID" value="PIK49185.1"/>
    <property type="molecule type" value="Genomic_DNA"/>
</dbReference>
<proteinExistence type="predicted"/>
<reference evidence="1 2" key="1">
    <citation type="journal article" date="2017" name="PLoS Biol.">
        <title>The sea cucumber genome provides insights into morphological evolution and visceral regeneration.</title>
        <authorList>
            <person name="Zhang X."/>
            <person name="Sun L."/>
            <person name="Yuan J."/>
            <person name="Sun Y."/>
            <person name="Gao Y."/>
            <person name="Zhang L."/>
            <person name="Li S."/>
            <person name="Dai H."/>
            <person name="Hamel J.F."/>
            <person name="Liu C."/>
            <person name="Yu Y."/>
            <person name="Liu S."/>
            <person name="Lin W."/>
            <person name="Guo K."/>
            <person name="Jin S."/>
            <person name="Xu P."/>
            <person name="Storey K.B."/>
            <person name="Huan P."/>
            <person name="Zhang T."/>
            <person name="Zhou Y."/>
            <person name="Zhang J."/>
            <person name="Lin C."/>
            <person name="Li X."/>
            <person name="Xing L."/>
            <person name="Huo D."/>
            <person name="Sun M."/>
            <person name="Wang L."/>
            <person name="Mercier A."/>
            <person name="Li F."/>
            <person name="Yang H."/>
            <person name="Xiang J."/>
        </authorList>
    </citation>
    <scope>NUCLEOTIDE SEQUENCE [LARGE SCALE GENOMIC DNA]</scope>
    <source>
        <strain evidence="1">Shaxun</strain>
        <tissue evidence="1">Muscle</tissue>
    </source>
</reference>
<protein>
    <submittedName>
        <fullName evidence="1">Uncharacterized protein</fullName>
    </submittedName>
</protein>
<evidence type="ECO:0000313" key="2">
    <source>
        <dbReference type="Proteomes" id="UP000230750"/>
    </source>
</evidence>